<reference evidence="1" key="2">
    <citation type="journal article" date="2021" name="PeerJ">
        <title>Extensive microbial diversity within the chicken gut microbiome revealed by metagenomics and culture.</title>
        <authorList>
            <person name="Gilroy R."/>
            <person name="Ravi A."/>
            <person name="Getino M."/>
            <person name="Pursley I."/>
            <person name="Horton D.L."/>
            <person name="Alikhan N.F."/>
            <person name="Baker D."/>
            <person name="Gharbi K."/>
            <person name="Hall N."/>
            <person name="Watson M."/>
            <person name="Adriaenssens E.M."/>
            <person name="Foster-Nyarko E."/>
            <person name="Jarju S."/>
            <person name="Secka A."/>
            <person name="Antonio M."/>
            <person name="Oren A."/>
            <person name="Chaudhuri R.R."/>
            <person name="La Ragione R."/>
            <person name="Hildebrand F."/>
            <person name="Pallen M.J."/>
        </authorList>
    </citation>
    <scope>NUCLEOTIDE SEQUENCE</scope>
    <source>
        <strain evidence="1">2478</strain>
    </source>
</reference>
<proteinExistence type="predicted"/>
<evidence type="ECO:0000313" key="2">
    <source>
        <dbReference type="Proteomes" id="UP000823771"/>
    </source>
</evidence>
<organism evidence="1 2">
    <name type="scientific">Candidatus Cryptobacteroides excrementipullorum</name>
    <dbReference type="NCBI Taxonomy" id="2840761"/>
    <lineage>
        <taxon>Bacteria</taxon>
        <taxon>Pseudomonadati</taxon>
        <taxon>Bacteroidota</taxon>
        <taxon>Bacteroidia</taxon>
        <taxon>Bacteroidales</taxon>
        <taxon>Candidatus Cryptobacteroides</taxon>
    </lineage>
</organism>
<name>A0A9D9IUP6_9BACT</name>
<gene>
    <name evidence="1" type="ORF">IAB80_10795</name>
</gene>
<protein>
    <submittedName>
        <fullName evidence="1">Glycosyltransferase family 2 protein</fullName>
    </submittedName>
</protein>
<reference evidence="1" key="1">
    <citation type="submission" date="2020-10" db="EMBL/GenBank/DDBJ databases">
        <authorList>
            <person name="Gilroy R."/>
        </authorList>
    </citation>
    <scope>NUCLEOTIDE SEQUENCE</scope>
    <source>
        <strain evidence="1">2478</strain>
    </source>
</reference>
<evidence type="ECO:0000313" key="1">
    <source>
        <dbReference type="EMBL" id="MBO8479354.1"/>
    </source>
</evidence>
<dbReference type="AlphaFoldDB" id="A0A9D9IUP6"/>
<sequence length="278" mass="31952">MKRICALTMARNDDFFLRKWVRYYGDELGLENLYVYLDGKDQPRPEWCPEEVNVTICDKIPGKVVELDRRRLKLLSGEAAALLERYDMVIGTDADEFLIVDPALHTGLAEFLSKASIKTSASGLGVDVGQHTGCEKEISSSEPFLSQRSFGLLSTRYTKPSVIAKAVEWGSGFHRIKGHDFHILDGLYLFHFGYIDLKRIEARFNDKDRISGGWSRHLAKRARTINVISRRKALGWERWTDFARTVQTVVRPPYAWNKPAMFNLDIVVRIPERFREIV</sequence>
<dbReference type="Proteomes" id="UP000823771">
    <property type="component" value="Unassembled WGS sequence"/>
</dbReference>
<comment type="caution">
    <text evidence="1">The sequence shown here is derived from an EMBL/GenBank/DDBJ whole genome shotgun (WGS) entry which is preliminary data.</text>
</comment>
<dbReference type="EMBL" id="JADILZ010000106">
    <property type="protein sequence ID" value="MBO8479354.1"/>
    <property type="molecule type" value="Genomic_DNA"/>
</dbReference>
<dbReference type="Pfam" id="PF13704">
    <property type="entry name" value="Glyco_tranf_2_4"/>
    <property type="match status" value="1"/>
</dbReference>
<accession>A0A9D9IUP6</accession>